<organism evidence="1 2">
    <name type="scientific">Paxillus rubicundulus Ve08.2h10</name>
    <dbReference type="NCBI Taxonomy" id="930991"/>
    <lineage>
        <taxon>Eukaryota</taxon>
        <taxon>Fungi</taxon>
        <taxon>Dikarya</taxon>
        <taxon>Basidiomycota</taxon>
        <taxon>Agaricomycotina</taxon>
        <taxon>Agaricomycetes</taxon>
        <taxon>Agaricomycetidae</taxon>
        <taxon>Boletales</taxon>
        <taxon>Paxilineae</taxon>
        <taxon>Paxillaceae</taxon>
        <taxon>Paxillus</taxon>
    </lineage>
</organism>
<sequence length="50" mass="5583">MKEPQRTVYADIMLAGDQRIASAGEDESISIWDREERRTVGEPWQGCGSG</sequence>
<dbReference type="OrthoDB" id="2662816at2759"/>
<protein>
    <submittedName>
        <fullName evidence="1">Uncharacterized protein</fullName>
    </submittedName>
</protein>
<dbReference type="Proteomes" id="UP000054538">
    <property type="component" value="Unassembled WGS sequence"/>
</dbReference>
<accession>A0A0D0DSU7</accession>
<name>A0A0D0DSU7_9AGAM</name>
<gene>
    <name evidence="1" type="ORF">PAXRUDRAFT_153286</name>
</gene>
<proteinExistence type="predicted"/>
<dbReference type="EMBL" id="KN825598">
    <property type="protein sequence ID" value="KIK83245.1"/>
    <property type="molecule type" value="Genomic_DNA"/>
</dbReference>
<dbReference type="HOGENOM" id="CLU_3125541_0_0_1"/>
<keyword evidence="2" id="KW-1185">Reference proteome</keyword>
<evidence type="ECO:0000313" key="2">
    <source>
        <dbReference type="Proteomes" id="UP000054538"/>
    </source>
</evidence>
<dbReference type="AlphaFoldDB" id="A0A0D0DSU7"/>
<dbReference type="InParanoid" id="A0A0D0DSU7"/>
<reference evidence="2" key="2">
    <citation type="submission" date="2015-01" db="EMBL/GenBank/DDBJ databases">
        <title>Evolutionary Origins and Diversification of the Mycorrhizal Mutualists.</title>
        <authorList>
            <consortium name="DOE Joint Genome Institute"/>
            <consortium name="Mycorrhizal Genomics Consortium"/>
            <person name="Kohler A."/>
            <person name="Kuo A."/>
            <person name="Nagy L.G."/>
            <person name="Floudas D."/>
            <person name="Copeland A."/>
            <person name="Barry K.W."/>
            <person name="Cichocki N."/>
            <person name="Veneault-Fourrey C."/>
            <person name="LaButti K."/>
            <person name="Lindquist E.A."/>
            <person name="Lipzen A."/>
            <person name="Lundell T."/>
            <person name="Morin E."/>
            <person name="Murat C."/>
            <person name="Riley R."/>
            <person name="Ohm R."/>
            <person name="Sun H."/>
            <person name="Tunlid A."/>
            <person name="Henrissat B."/>
            <person name="Grigoriev I.V."/>
            <person name="Hibbett D.S."/>
            <person name="Martin F."/>
        </authorList>
    </citation>
    <scope>NUCLEOTIDE SEQUENCE [LARGE SCALE GENOMIC DNA]</scope>
    <source>
        <strain evidence="2">Ve08.2h10</strain>
    </source>
</reference>
<evidence type="ECO:0000313" key="1">
    <source>
        <dbReference type="EMBL" id="KIK83245.1"/>
    </source>
</evidence>
<reference evidence="1 2" key="1">
    <citation type="submission" date="2014-04" db="EMBL/GenBank/DDBJ databases">
        <authorList>
            <consortium name="DOE Joint Genome Institute"/>
            <person name="Kuo A."/>
            <person name="Kohler A."/>
            <person name="Jargeat P."/>
            <person name="Nagy L.G."/>
            <person name="Floudas D."/>
            <person name="Copeland A."/>
            <person name="Barry K.W."/>
            <person name="Cichocki N."/>
            <person name="Veneault-Fourrey C."/>
            <person name="LaButti K."/>
            <person name="Lindquist E.A."/>
            <person name="Lipzen A."/>
            <person name="Lundell T."/>
            <person name="Morin E."/>
            <person name="Murat C."/>
            <person name="Sun H."/>
            <person name="Tunlid A."/>
            <person name="Henrissat B."/>
            <person name="Grigoriev I.V."/>
            <person name="Hibbett D.S."/>
            <person name="Martin F."/>
            <person name="Nordberg H.P."/>
            <person name="Cantor M.N."/>
            <person name="Hua S.X."/>
        </authorList>
    </citation>
    <scope>NUCLEOTIDE SEQUENCE [LARGE SCALE GENOMIC DNA]</scope>
    <source>
        <strain evidence="1 2">Ve08.2h10</strain>
    </source>
</reference>